<dbReference type="GO" id="GO:0008237">
    <property type="term" value="F:metallopeptidase activity"/>
    <property type="evidence" value="ECO:0007669"/>
    <property type="project" value="InterPro"/>
</dbReference>
<evidence type="ECO:0000256" key="6">
    <source>
        <dbReference type="SAM" id="SignalP"/>
    </source>
</evidence>
<protein>
    <submittedName>
        <fullName evidence="7">Uncharacterized protein</fullName>
    </submittedName>
</protein>
<dbReference type="AlphaFoldDB" id="A0A7R9A2D7"/>
<feature type="chain" id="PRO_5036402700" evidence="6">
    <location>
        <begin position="16"/>
        <end position="185"/>
    </location>
</feature>
<evidence type="ECO:0000256" key="3">
    <source>
        <dbReference type="ARBA" id="ARBA00023157"/>
    </source>
</evidence>
<evidence type="ECO:0000256" key="4">
    <source>
        <dbReference type="ARBA" id="ARBA00023180"/>
    </source>
</evidence>
<dbReference type="EMBL" id="LR900430">
    <property type="protein sequence ID" value="CAD7245656.1"/>
    <property type="molecule type" value="Genomic_DNA"/>
</dbReference>
<evidence type="ECO:0000313" key="8">
    <source>
        <dbReference type="Proteomes" id="UP000677054"/>
    </source>
</evidence>
<evidence type="ECO:0000256" key="1">
    <source>
        <dbReference type="ARBA" id="ARBA00008139"/>
    </source>
</evidence>
<reference evidence="7" key="1">
    <citation type="submission" date="2020-11" db="EMBL/GenBank/DDBJ databases">
        <authorList>
            <person name="Tran Van P."/>
        </authorList>
    </citation>
    <scope>NUCLEOTIDE SEQUENCE</scope>
</reference>
<dbReference type="Proteomes" id="UP000677054">
    <property type="component" value="Unassembled WGS sequence"/>
</dbReference>
<dbReference type="EMBL" id="CAJPEV010000913">
    <property type="protein sequence ID" value="CAG0889488.1"/>
    <property type="molecule type" value="Genomic_DNA"/>
</dbReference>
<dbReference type="PANTHER" id="PTHR10514">
    <property type="entry name" value="ANGIOTENSIN-CONVERTING ENZYME"/>
    <property type="match status" value="1"/>
</dbReference>
<comment type="similarity">
    <text evidence="1 5">Belongs to the peptidase M2 family.</text>
</comment>
<dbReference type="GO" id="GO:0006508">
    <property type="term" value="P:proteolysis"/>
    <property type="evidence" value="ECO:0007669"/>
    <property type="project" value="InterPro"/>
</dbReference>
<keyword evidence="8" id="KW-1185">Reference proteome</keyword>
<dbReference type="GO" id="GO:0008241">
    <property type="term" value="F:peptidyl-dipeptidase activity"/>
    <property type="evidence" value="ECO:0007669"/>
    <property type="project" value="InterPro"/>
</dbReference>
<keyword evidence="4" id="KW-0325">Glycoprotein</keyword>
<keyword evidence="3" id="KW-1015">Disulfide bond</keyword>
<dbReference type="GO" id="GO:0005886">
    <property type="term" value="C:plasma membrane"/>
    <property type="evidence" value="ECO:0007669"/>
    <property type="project" value="TreeGrafter"/>
</dbReference>
<dbReference type="PANTHER" id="PTHR10514:SF27">
    <property type="entry name" value="ANGIOTENSIN-CONVERTING ENZYME"/>
    <property type="match status" value="1"/>
</dbReference>
<dbReference type="Pfam" id="PF01401">
    <property type="entry name" value="Peptidase_M2"/>
    <property type="match status" value="2"/>
</dbReference>
<dbReference type="InterPro" id="IPR001548">
    <property type="entry name" value="Peptidase_M2"/>
</dbReference>
<dbReference type="SUPFAM" id="SSF55486">
    <property type="entry name" value="Metalloproteases ('zincins'), catalytic domain"/>
    <property type="match status" value="1"/>
</dbReference>
<evidence type="ECO:0000256" key="2">
    <source>
        <dbReference type="ARBA" id="ARBA00022729"/>
    </source>
</evidence>
<comment type="caution">
    <text evidence="5">Lacks conserved residue(s) required for the propagation of feature annotation.</text>
</comment>
<dbReference type="PROSITE" id="PS52011">
    <property type="entry name" value="PEPTIDASE_M2"/>
    <property type="match status" value="1"/>
</dbReference>
<name>A0A7R9A2D7_9CRUS</name>
<evidence type="ECO:0000256" key="5">
    <source>
        <dbReference type="PROSITE-ProRule" id="PRU01355"/>
    </source>
</evidence>
<evidence type="ECO:0000313" key="7">
    <source>
        <dbReference type="EMBL" id="CAD7245656.1"/>
    </source>
</evidence>
<proteinExistence type="inferred from homology"/>
<feature type="signal peptide" evidence="6">
    <location>
        <begin position="1"/>
        <end position="15"/>
    </location>
</feature>
<keyword evidence="2 6" id="KW-0732">Signal</keyword>
<gene>
    <name evidence="7" type="ORF">DSTB1V02_LOCUS5524</name>
</gene>
<accession>A0A7R9A2D7</accession>
<organism evidence="7">
    <name type="scientific">Darwinula stevensoni</name>
    <dbReference type="NCBI Taxonomy" id="69355"/>
    <lineage>
        <taxon>Eukaryota</taxon>
        <taxon>Metazoa</taxon>
        <taxon>Ecdysozoa</taxon>
        <taxon>Arthropoda</taxon>
        <taxon>Crustacea</taxon>
        <taxon>Oligostraca</taxon>
        <taxon>Ostracoda</taxon>
        <taxon>Podocopa</taxon>
        <taxon>Podocopida</taxon>
        <taxon>Darwinulocopina</taxon>
        <taxon>Darwinuloidea</taxon>
        <taxon>Darwinulidae</taxon>
        <taxon>Darwinula</taxon>
    </lineage>
</organism>
<sequence length="185" mass="21298">MRVPSFLLCLVGSLATSGDRDEEIANPDALNEAAAWSYMKDYNADASKTCNRNTLVGWAYATDLTEANRQAVLTESLVSAHYWKETWKNVTSFEWRKFRTPELKRLFKSLSILGTAALPDYKFTRVEQMRSRITDLKRKMTSACDADELQWIWEQWREATGKKMRGMYREFIDLSSEAAKVNGES</sequence>